<dbReference type="KEGG" id="aft:BBF96_02235"/>
<keyword evidence="1" id="KW-1133">Transmembrane helix</keyword>
<dbReference type="OrthoDB" id="9797988at2"/>
<dbReference type="PANTHER" id="PTHR38450">
    <property type="entry name" value="STAGE V SPORULATION PROTEIN AC-RELATED"/>
    <property type="match status" value="1"/>
</dbReference>
<evidence type="ECO:0000313" key="3">
    <source>
        <dbReference type="Proteomes" id="UP000267250"/>
    </source>
</evidence>
<keyword evidence="3" id="KW-1185">Reference proteome</keyword>
<feature type="transmembrane region" description="Helical" evidence="1">
    <location>
        <begin position="32"/>
        <end position="48"/>
    </location>
</feature>
<organism evidence="2 3">
    <name type="scientific">Anoxybacter fermentans</name>
    <dbReference type="NCBI Taxonomy" id="1323375"/>
    <lineage>
        <taxon>Bacteria</taxon>
        <taxon>Bacillati</taxon>
        <taxon>Bacillota</taxon>
        <taxon>Clostridia</taxon>
        <taxon>Halanaerobiales</taxon>
        <taxon>Anoxybacter</taxon>
    </lineage>
</organism>
<gene>
    <name evidence="2" type="ORF">BBF96_02235</name>
</gene>
<keyword evidence="1" id="KW-0812">Transmembrane</keyword>
<dbReference type="InterPro" id="IPR014204">
    <property type="entry name" value="Spore_V_AE"/>
</dbReference>
<sequence>MLMIIKAFIVGGLICVLGQLFLDNTNYTPAHLLVTLVVLGSILTTFGIYDKLLDFAGAGVSIPVSNFGYILTKGVIMEAERDGLLGLFKGVLEVASAGVSASVIFGFLIAALFKPKR</sequence>
<reference evidence="2 3" key="1">
    <citation type="submission" date="2016-07" db="EMBL/GenBank/DDBJ databases">
        <title>Genome and transcriptome analysis of iron-reducing fermentative bacteria Anoxybacter fermentans.</title>
        <authorList>
            <person name="Zeng X."/>
            <person name="Shao Z."/>
        </authorList>
    </citation>
    <scope>NUCLEOTIDE SEQUENCE [LARGE SCALE GENOMIC DNA]</scope>
    <source>
        <strain evidence="2 3">DY22613</strain>
    </source>
</reference>
<dbReference type="InterPro" id="IPR005562">
    <property type="entry name" value="SpoVA"/>
</dbReference>
<dbReference type="Proteomes" id="UP000267250">
    <property type="component" value="Chromosome"/>
</dbReference>
<evidence type="ECO:0000313" key="2">
    <source>
        <dbReference type="EMBL" id="AZR72313.1"/>
    </source>
</evidence>
<feature type="transmembrane region" description="Helical" evidence="1">
    <location>
        <begin position="91"/>
        <end position="113"/>
    </location>
</feature>
<evidence type="ECO:0000256" key="1">
    <source>
        <dbReference type="SAM" id="Phobius"/>
    </source>
</evidence>
<accession>A0A3Q9HP83</accession>
<proteinExistence type="predicted"/>
<name>A0A3Q9HP83_9FIRM</name>
<keyword evidence="1" id="KW-0472">Membrane</keyword>
<protein>
    <submittedName>
        <fullName evidence="2">Stage V sporulation protein AE</fullName>
    </submittedName>
</protein>
<dbReference type="RefSeq" id="WP_127015645.1">
    <property type="nucleotide sequence ID" value="NZ_CP016379.1"/>
</dbReference>
<dbReference type="EMBL" id="CP016379">
    <property type="protein sequence ID" value="AZR72313.1"/>
    <property type="molecule type" value="Genomic_DNA"/>
</dbReference>
<dbReference type="AlphaFoldDB" id="A0A3Q9HP83"/>
<dbReference type="Pfam" id="PF03862">
    <property type="entry name" value="SpoVAC_SpoVAEB"/>
    <property type="match status" value="1"/>
</dbReference>
<dbReference type="PANTHER" id="PTHR38450:SF2">
    <property type="entry name" value="STAGE V SPORULATION PROTEIN AEB"/>
    <property type="match status" value="1"/>
</dbReference>
<dbReference type="NCBIfam" id="TIGR02839">
    <property type="entry name" value="spore_V_AE"/>
    <property type="match status" value="1"/>
</dbReference>